<protein>
    <recommendedName>
        <fullName evidence="15">Piwi-like protein 2</fullName>
    </recommendedName>
</protein>
<dbReference type="InterPro" id="IPR014811">
    <property type="entry name" value="ArgoL1"/>
</dbReference>
<dbReference type="Pfam" id="PF08699">
    <property type="entry name" value="ArgoL1"/>
    <property type="match status" value="1"/>
</dbReference>
<dbReference type="GO" id="GO:0006417">
    <property type="term" value="P:regulation of translation"/>
    <property type="evidence" value="ECO:0007669"/>
    <property type="project" value="UniProtKB-KW"/>
</dbReference>
<keyword evidence="9" id="KW-0378">Hydrolase</keyword>
<evidence type="ECO:0000313" key="20">
    <source>
        <dbReference type="Proteomes" id="UP000694395"/>
    </source>
</evidence>
<evidence type="ECO:0000256" key="12">
    <source>
        <dbReference type="ARBA" id="ARBA00023158"/>
    </source>
</evidence>
<dbReference type="InterPro" id="IPR012337">
    <property type="entry name" value="RNaseH-like_sf"/>
</dbReference>
<keyword evidence="12" id="KW-0943">RNA-mediated gene silencing</keyword>
<evidence type="ECO:0000259" key="17">
    <source>
        <dbReference type="PROSITE" id="PS50821"/>
    </source>
</evidence>
<evidence type="ECO:0000256" key="16">
    <source>
        <dbReference type="ARBA" id="ARBA00064066"/>
    </source>
</evidence>
<evidence type="ECO:0000256" key="2">
    <source>
        <dbReference type="ARBA" id="ARBA00004496"/>
    </source>
</evidence>
<dbReference type="Pfam" id="PF02171">
    <property type="entry name" value="Piwi"/>
    <property type="match status" value="1"/>
</dbReference>
<dbReference type="InterPro" id="IPR003165">
    <property type="entry name" value="Piwi"/>
</dbReference>
<keyword evidence="8" id="KW-0221">Differentiation</keyword>
<dbReference type="Gene3D" id="2.170.260.10">
    <property type="entry name" value="paz domain"/>
    <property type="match status" value="1"/>
</dbReference>
<dbReference type="Pfam" id="PF23278">
    <property type="entry name" value="Piwi_N"/>
    <property type="match status" value="1"/>
</dbReference>
<dbReference type="PANTHER" id="PTHR22891">
    <property type="entry name" value="EUKARYOTIC TRANSLATION INITIATION FACTOR 2C"/>
    <property type="match status" value="1"/>
</dbReference>
<keyword evidence="11" id="KW-0694">RNA-binding</keyword>
<dbReference type="SMART" id="SM00949">
    <property type="entry name" value="PAZ"/>
    <property type="match status" value="1"/>
</dbReference>
<keyword evidence="3" id="KW-0217">Developmental protein</keyword>
<evidence type="ECO:0000256" key="3">
    <source>
        <dbReference type="ARBA" id="ARBA00022473"/>
    </source>
</evidence>
<dbReference type="FunFam" id="3.40.50.2300:FF:000141">
    <property type="entry name" value="piwi-like protein 2 isoform X1"/>
    <property type="match status" value="1"/>
</dbReference>
<comment type="cofactor">
    <cofactor evidence="1">
        <name>Mg(2+)</name>
        <dbReference type="ChEBI" id="CHEBI:18420"/>
    </cofactor>
</comment>
<evidence type="ECO:0000259" key="18">
    <source>
        <dbReference type="PROSITE" id="PS50822"/>
    </source>
</evidence>
<sequence length="1000" mass="111797">MDPKKPCFPGLPGATRIPWLQQQAWGRGLRSDEPAIGRARGLMFATDGSASLGRARGFTTAGDTLLMQYGRGVPFPVSDPSIGFARGIPMPTSEDGGINRPRGWLLSTADPTVGVARGEPLLGLGPHLGQATPGQLAKQDLPEEMPSLQAEEEVVAKQVCVVFLGVVKTCNASVSVCSFLGRGVPSQMVGMGRASMHPLGAGRGPTVPPTLPPSLPKEAHMTPGCSLTKGELKMEATCETLHKTGTKGTPLPIGSNHITIHCRNEAVYQYHVTFTPNVESMGMRFGMMKDHRPTTGEVVAFDGSILYLPVKMEEVVHLKSVRRTDNQEVDIKVQMTKILPPNSDLCIPFYNVVLRRVMKILGLKLVGRNHYDPKSAVILGKHRLQVWPGYSTCIKHTDGGLYLQVDVSHKVLRNDSVLDCMNVIYQQSRESFQDECTKELIGSIVITRYNNRTYRIDDIEWGKSPKDTFTMADGSTTTFVEYYSKNYGITIKEMDQPMLIHRPKERSKPGGKQVITGEILLLPELSFMTGIPDKMRKDFRAMKDLTMHINVSSEQHTHSLKQLLKNINTNPEAQTELARWGLEISQDILTIGRILPLETICLQSVSFVTGADVSWSREVIRDASISCIPMNCWAIFYPRRCAEQAEELVSCFGKVAGPMGLRLDRPIRVELKDDRTETYVKSIHSQLTSEPNVQLVVCIMTGNRDDLYSAIKKLCCVQSPVPSQAINVRTISQPQKLRSVAQKILLQMNCKLGGELWTVNVPLKHLMVIGVDVHHDTSKKNRSVMGFVASLNSLLTRWYSRVTFQMPNEEIINGFRVCLLAALQKYYEVNHNFPEKIVVYRDGVSDGQLKTVELYEIPQLLKCFETFPNYEPKLAFIVVQKRVSTNLYSCSGDRFGTPPPGTVLDHTVTNREWVDFYLMAHHVRQGCGLPTHYISVYNTANLSPDHLQRLTFKMCHMYWNWPGTIRVPAPCKYAHKLAFLSGQYLHSEPAIQLADKLYFL</sequence>
<evidence type="ECO:0000256" key="13">
    <source>
        <dbReference type="ARBA" id="ARBA00023254"/>
    </source>
</evidence>
<feature type="domain" description="Piwi" evidence="18">
    <location>
        <begin position="695"/>
        <end position="986"/>
    </location>
</feature>
<keyword evidence="4" id="KW-0488">Methylation</keyword>
<keyword evidence="7" id="KW-0255">Endonuclease</keyword>
<name>A0A8C7V772_ONCMY</name>
<dbReference type="FunFam" id="2.170.260.10:FF:000003">
    <property type="entry name" value="Piwi-like RNA-mediated gene silencing 2"/>
    <property type="match status" value="1"/>
</dbReference>
<dbReference type="CDD" id="cd02845">
    <property type="entry name" value="PAZ_piwi_like"/>
    <property type="match status" value="1"/>
</dbReference>
<dbReference type="InterPro" id="IPR036085">
    <property type="entry name" value="PAZ_dom_sf"/>
</dbReference>
<dbReference type="GO" id="GO:0004519">
    <property type="term" value="F:endonuclease activity"/>
    <property type="evidence" value="ECO:0007669"/>
    <property type="project" value="UniProtKB-KW"/>
</dbReference>
<dbReference type="GeneTree" id="ENSGT00950000183200"/>
<dbReference type="SMART" id="SM00950">
    <property type="entry name" value="Piwi"/>
    <property type="match status" value="1"/>
</dbReference>
<dbReference type="Ensembl" id="ENSOMYT00000115091.2">
    <property type="protein sequence ID" value="ENSOMYP00000106205.2"/>
    <property type="gene ID" value="ENSOMYG00000047498.2"/>
</dbReference>
<dbReference type="GO" id="GO:0031047">
    <property type="term" value="P:regulatory ncRNA-mediated gene silencing"/>
    <property type="evidence" value="ECO:0007669"/>
    <property type="project" value="UniProtKB-KW"/>
</dbReference>
<dbReference type="Proteomes" id="UP000694395">
    <property type="component" value="Chromosome 6"/>
</dbReference>
<keyword evidence="10" id="KW-0810">Translation regulation</keyword>
<proteinExistence type="inferred from homology"/>
<keyword evidence="6" id="KW-0540">Nuclease</keyword>
<accession>A0A8C7V772</accession>
<dbReference type="PROSITE" id="PS50821">
    <property type="entry name" value="PAZ"/>
    <property type="match status" value="1"/>
</dbReference>
<comment type="subcellular location">
    <subcellularLocation>
        <location evidence="2">Cytoplasm</location>
    </subcellularLocation>
</comment>
<evidence type="ECO:0000256" key="5">
    <source>
        <dbReference type="ARBA" id="ARBA00022490"/>
    </source>
</evidence>
<comment type="similarity">
    <text evidence="14">Belongs to the argonaute family. Piwi subfamily.</text>
</comment>
<dbReference type="GO" id="GO:0043186">
    <property type="term" value="C:P granule"/>
    <property type="evidence" value="ECO:0007669"/>
    <property type="project" value="UniProtKB-ARBA"/>
</dbReference>
<evidence type="ECO:0000256" key="11">
    <source>
        <dbReference type="ARBA" id="ARBA00022884"/>
    </source>
</evidence>
<dbReference type="GO" id="GO:0051321">
    <property type="term" value="P:meiotic cell cycle"/>
    <property type="evidence" value="ECO:0007669"/>
    <property type="project" value="UniProtKB-KW"/>
</dbReference>
<feature type="domain" description="PAZ" evidence="17">
    <location>
        <begin position="416"/>
        <end position="530"/>
    </location>
</feature>
<gene>
    <name evidence="19" type="primary">piwil2</name>
</gene>
<evidence type="ECO:0000256" key="9">
    <source>
        <dbReference type="ARBA" id="ARBA00022801"/>
    </source>
</evidence>
<evidence type="ECO:0000256" key="7">
    <source>
        <dbReference type="ARBA" id="ARBA00022759"/>
    </source>
</evidence>
<dbReference type="FunFam" id="3.30.420.10:FF:000014">
    <property type="entry name" value="Piwi-like RNA-mediated gene silencing 1"/>
    <property type="match status" value="1"/>
</dbReference>
<keyword evidence="20" id="KW-1185">Reference proteome</keyword>
<dbReference type="SUPFAM" id="SSF53098">
    <property type="entry name" value="Ribonuclease H-like"/>
    <property type="match status" value="1"/>
</dbReference>
<evidence type="ECO:0000313" key="19">
    <source>
        <dbReference type="Ensembl" id="ENSOMYP00000106205.2"/>
    </source>
</evidence>
<dbReference type="GO" id="GO:0016787">
    <property type="term" value="F:hydrolase activity"/>
    <property type="evidence" value="ECO:0007669"/>
    <property type="project" value="UniProtKB-KW"/>
</dbReference>
<reference evidence="19" key="1">
    <citation type="submission" date="2020-07" db="EMBL/GenBank/DDBJ databases">
        <title>A long reads based de novo assembly of the rainbow trout Arlee double haploid line genome.</title>
        <authorList>
            <person name="Gao G."/>
            <person name="Palti Y."/>
        </authorList>
    </citation>
    <scope>NUCLEOTIDE SEQUENCE [LARGE SCALE GENOMIC DNA]</scope>
</reference>
<evidence type="ECO:0000256" key="8">
    <source>
        <dbReference type="ARBA" id="ARBA00022782"/>
    </source>
</evidence>
<dbReference type="InterPro" id="IPR036397">
    <property type="entry name" value="RNaseH_sf"/>
</dbReference>
<dbReference type="PROSITE" id="PS50822">
    <property type="entry name" value="PIWI"/>
    <property type="match status" value="1"/>
</dbReference>
<reference evidence="19" key="2">
    <citation type="submission" date="2025-08" db="UniProtKB">
        <authorList>
            <consortium name="Ensembl"/>
        </authorList>
    </citation>
    <scope>IDENTIFICATION</scope>
</reference>
<comment type="subunit">
    <text evidence="16">Component of the PET complex.</text>
</comment>
<keyword evidence="5" id="KW-0963">Cytoplasm</keyword>
<dbReference type="SUPFAM" id="SSF101690">
    <property type="entry name" value="PAZ domain"/>
    <property type="match status" value="1"/>
</dbReference>
<evidence type="ECO:0000256" key="14">
    <source>
        <dbReference type="ARBA" id="ARBA00038291"/>
    </source>
</evidence>
<dbReference type="GO" id="GO:0030154">
    <property type="term" value="P:cell differentiation"/>
    <property type="evidence" value="ECO:0007669"/>
    <property type="project" value="UniProtKB-KW"/>
</dbReference>
<organism evidence="19 20">
    <name type="scientific">Oncorhynchus mykiss</name>
    <name type="common">Rainbow trout</name>
    <name type="synonym">Salmo gairdneri</name>
    <dbReference type="NCBI Taxonomy" id="8022"/>
    <lineage>
        <taxon>Eukaryota</taxon>
        <taxon>Metazoa</taxon>
        <taxon>Chordata</taxon>
        <taxon>Craniata</taxon>
        <taxon>Vertebrata</taxon>
        <taxon>Euteleostomi</taxon>
        <taxon>Actinopterygii</taxon>
        <taxon>Neopterygii</taxon>
        <taxon>Teleostei</taxon>
        <taxon>Protacanthopterygii</taxon>
        <taxon>Salmoniformes</taxon>
        <taxon>Salmonidae</taxon>
        <taxon>Salmoninae</taxon>
        <taxon>Oncorhynchus</taxon>
    </lineage>
</organism>
<dbReference type="Gene3D" id="3.40.50.2300">
    <property type="match status" value="1"/>
</dbReference>
<dbReference type="Gene3D" id="3.30.420.10">
    <property type="entry name" value="Ribonuclease H-like superfamily/Ribonuclease H"/>
    <property type="match status" value="1"/>
</dbReference>
<dbReference type="AlphaFoldDB" id="A0A8C7V772"/>
<dbReference type="CDD" id="cd04658">
    <property type="entry name" value="Piwi_piwi-like_Euk"/>
    <property type="match status" value="1"/>
</dbReference>
<keyword evidence="13" id="KW-0469">Meiosis</keyword>
<reference evidence="19" key="3">
    <citation type="submission" date="2025-09" db="UniProtKB">
        <authorList>
            <consortium name="Ensembl"/>
        </authorList>
    </citation>
    <scope>IDENTIFICATION</scope>
</reference>
<evidence type="ECO:0000256" key="6">
    <source>
        <dbReference type="ARBA" id="ARBA00022722"/>
    </source>
</evidence>
<dbReference type="Pfam" id="PF02170">
    <property type="entry name" value="PAZ"/>
    <property type="match status" value="1"/>
</dbReference>
<evidence type="ECO:0000256" key="4">
    <source>
        <dbReference type="ARBA" id="ARBA00022481"/>
    </source>
</evidence>
<evidence type="ECO:0000256" key="1">
    <source>
        <dbReference type="ARBA" id="ARBA00001946"/>
    </source>
</evidence>
<evidence type="ECO:0000256" key="15">
    <source>
        <dbReference type="ARBA" id="ARBA00039537"/>
    </source>
</evidence>
<dbReference type="GO" id="GO:0034584">
    <property type="term" value="F:piRNA binding"/>
    <property type="evidence" value="ECO:0007669"/>
    <property type="project" value="UniProtKB-ARBA"/>
</dbReference>
<evidence type="ECO:0000256" key="10">
    <source>
        <dbReference type="ARBA" id="ARBA00022845"/>
    </source>
</evidence>
<dbReference type="InterPro" id="IPR003100">
    <property type="entry name" value="PAZ_dom"/>
</dbReference>